<dbReference type="Proteomes" id="UP000230638">
    <property type="component" value="Unassembled WGS sequence"/>
</dbReference>
<dbReference type="EMBL" id="PCTL01000007">
    <property type="protein sequence ID" value="PIP73784.1"/>
    <property type="molecule type" value="Genomic_DNA"/>
</dbReference>
<evidence type="ECO:0008006" key="3">
    <source>
        <dbReference type="Google" id="ProtNLM"/>
    </source>
</evidence>
<sequence length="205" mass="22610">GAKNVTTLPLRGVPLCIRERHNIRDTATLHVFFMGSTYNVHHNRHALLFILKEIIPRVERQAKGAFLFHIIGSKVPDAFAEYFISDAVSYDGIKMGEELETFLGTMDIALVPSLMGAGMQQKIFEPLARGIPTVVSPRGLAGYPFACGEHLLCAKTADAFADGLLAMRDTALRRKLSANSIRLSKKLFSQKRLDGIITDAVRTLT</sequence>
<feature type="non-terminal residue" evidence="1">
    <location>
        <position position="1"/>
    </location>
</feature>
<comment type="caution">
    <text evidence="1">The sequence shown here is derived from an EMBL/GenBank/DDBJ whole genome shotgun (WGS) entry which is preliminary data.</text>
</comment>
<protein>
    <recommendedName>
        <fullName evidence="3">Glycosyl transferase family 1 domain-containing protein</fullName>
    </recommendedName>
</protein>
<reference evidence="1 2" key="1">
    <citation type="submission" date="2017-09" db="EMBL/GenBank/DDBJ databases">
        <title>Depth-based differentiation of microbial function through sediment-hosted aquifers and enrichment of novel symbionts in the deep terrestrial subsurface.</title>
        <authorList>
            <person name="Probst A.J."/>
            <person name="Ladd B."/>
            <person name="Jarett J.K."/>
            <person name="Geller-Mcgrath D.E."/>
            <person name="Sieber C.M."/>
            <person name="Emerson J.B."/>
            <person name="Anantharaman K."/>
            <person name="Thomas B.C."/>
            <person name="Malmstrom R."/>
            <person name="Stieglmeier M."/>
            <person name="Klingl A."/>
            <person name="Woyke T."/>
            <person name="Ryan C.M."/>
            <person name="Banfield J.F."/>
        </authorList>
    </citation>
    <scope>NUCLEOTIDE SEQUENCE [LARGE SCALE GENOMIC DNA]</scope>
    <source>
        <strain evidence="1">CG22_combo_CG10-13_8_21_14_all_47_15</strain>
    </source>
</reference>
<dbReference type="SUPFAM" id="SSF53756">
    <property type="entry name" value="UDP-Glycosyltransferase/glycogen phosphorylase"/>
    <property type="match status" value="1"/>
</dbReference>
<name>A0A2H0CV67_9BACT</name>
<dbReference type="Pfam" id="PF13692">
    <property type="entry name" value="Glyco_trans_1_4"/>
    <property type="match status" value="1"/>
</dbReference>
<gene>
    <name evidence="1" type="ORF">COW88_00945</name>
</gene>
<dbReference type="AlphaFoldDB" id="A0A2H0CV67"/>
<accession>A0A2H0CV67</accession>
<proteinExistence type="predicted"/>
<evidence type="ECO:0000313" key="1">
    <source>
        <dbReference type="EMBL" id="PIP73784.1"/>
    </source>
</evidence>
<dbReference type="Gene3D" id="3.40.50.2000">
    <property type="entry name" value="Glycogen Phosphorylase B"/>
    <property type="match status" value="1"/>
</dbReference>
<evidence type="ECO:0000313" key="2">
    <source>
        <dbReference type="Proteomes" id="UP000230638"/>
    </source>
</evidence>
<organism evidence="1 2">
    <name type="scientific">Candidatus Lloydbacteria bacterium CG22_combo_CG10-13_8_21_14_all_47_15</name>
    <dbReference type="NCBI Taxonomy" id="1974635"/>
    <lineage>
        <taxon>Bacteria</taxon>
        <taxon>Candidatus Lloydiibacteriota</taxon>
    </lineage>
</organism>